<dbReference type="PROSITE" id="PS50297">
    <property type="entry name" value="ANK_REP_REGION"/>
    <property type="match status" value="3"/>
</dbReference>
<evidence type="ECO:0000313" key="4">
    <source>
        <dbReference type="EMBL" id="EKX50186.1"/>
    </source>
</evidence>
<evidence type="ECO:0000313" key="6">
    <source>
        <dbReference type="Proteomes" id="UP000011087"/>
    </source>
</evidence>
<dbReference type="Gene3D" id="1.25.40.20">
    <property type="entry name" value="Ankyrin repeat-containing domain"/>
    <property type="match status" value="2"/>
</dbReference>
<feature type="non-terminal residue" evidence="4">
    <location>
        <position position="165"/>
    </location>
</feature>
<dbReference type="eggNOG" id="KOG4177">
    <property type="taxonomic scope" value="Eukaryota"/>
</dbReference>
<dbReference type="Proteomes" id="UP000011087">
    <property type="component" value="Unassembled WGS sequence"/>
</dbReference>
<dbReference type="InterPro" id="IPR050776">
    <property type="entry name" value="Ank_Repeat/CDKN_Inhibitor"/>
</dbReference>
<feature type="repeat" description="ANK" evidence="3">
    <location>
        <begin position="56"/>
        <end position="88"/>
    </location>
</feature>
<dbReference type="PRINTS" id="PR01415">
    <property type="entry name" value="ANKYRIN"/>
</dbReference>
<accession>L1JNM1</accession>
<dbReference type="OMA" id="DICKEHI"/>
<dbReference type="KEGG" id="gtt:GUITHDRAFT_67066"/>
<evidence type="ECO:0000256" key="1">
    <source>
        <dbReference type="ARBA" id="ARBA00022737"/>
    </source>
</evidence>
<sequence>MEDEPERARDAVDLVLNATNSVGETPLHLASIRGRSECVRLLLQGGATVNAQDRDKRWSPLHCCAREGSLETFRVLMEYRADPNLQDLTGSTSLHVSARFGTYELLEPLAAAGSVLDFQRPSDGYTALHVACRHSNSMETVRTLLSSRADPTLKSRSGQPAAFLA</sequence>
<organism evidence="4">
    <name type="scientific">Guillardia theta (strain CCMP2712)</name>
    <name type="common">Cryptophyte</name>
    <dbReference type="NCBI Taxonomy" id="905079"/>
    <lineage>
        <taxon>Eukaryota</taxon>
        <taxon>Cryptophyceae</taxon>
        <taxon>Pyrenomonadales</taxon>
        <taxon>Geminigeraceae</taxon>
        <taxon>Guillardia</taxon>
    </lineage>
</organism>
<dbReference type="OrthoDB" id="163438at2759"/>
<dbReference type="InterPro" id="IPR036770">
    <property type="entry name" value="Ankyrin_rpt-contain_sf"/>
</dbReference>
<evidence type="ECO:0000256" key="2">
    <source>
        <dbReference type="ARBA" id="ARBA00023043"/>
    </source>
</evidence>
<keyword evidence="2 3" id="KW-0040">ANK repeat</keyword>
<evidence type="ECO:0000313" key="5">
    <source>
        <dbReference type="EnsemblProtists" id="EKX50186"/>
    </source>
</evidence>
<dbReference type="PROSITE" id="PS50088">
    <property type="entry name" value="ANK_REPEAT"/>
    <property type="match status" value="3"/>
</dbReference>
<proteinExistence type="predicted"/>
<dbReference type="EnsemblProtists" id="EKX50186">
    <property type="protein sequence ID" value="EKX50186"/>
    <property type="gene ID" value="GUITHDRAFT_67066"/>
</dbReference>
<dbReference type="PaxDb" id="55529-EKX50186"/>
<dbReference type="STRING" id="905079.L1JNM1"/>
<reference evidence="6" key="2">
    <citation type="submission" date="2012-11" db="EMBL/GenBank/DDBJ databases">
        <authorList>
            <person name="Kuo A."/>
            <person name="Curtis B.A."/>
            <person name="Tanifuji G."/>
            <person name="Burki F."/>
            <person name="Gruber A."/>
            <person name="Irimia M."/>
            <person name="Maruyama S."/>
            <person name="Arias M.C."/>
            <person name="Ball S.G."/>
            <person name="Gile G.H."/>
            <person name="Hirakawa Y."/>
            <person name="Hopkins J.F."/>
            <person name="Rensing S.A."/>
            <person name="Schmutz J."/>
            <person name="Symeonidi A."/>
            <person name="Elias M."/>
            <person name="Eveleigh R.J."/>
            <person name="Herman E.K."/>
            <person name="Klute M.J."/>
            <person name="Nakayama T."/>
            <person name="Obornik M."/>
            <person name="Reyes-Prieto A."/>
            <person name="Armbrust E.V."/>
            <person name="Aves S.J."/>
            <person name="Beiko R.G."/>
            <person name="Coutinho P."/>
            <person name="Dacks J.B."/>
            <person name="Durnford D.G."/>
            <person name="Fast N.M."/>
            <person name="Green B.R."/>
            <person name="Grisdale C."/>
            <person name="Hempe F."/>
            <person name="Henrissat B."/>
            <person name="Hoppner M.P."/>
            <person name="Ishida K.-I."/>
            <person name="Kim E."/>
            <person name="Koreny L."/>
            <person name="Kroth P.G."/>
            <person name="Liu Y."/>
            <person name="Malik S.-B."/>
            <person name="Maier U.G."/>
            <person name="McRose D."/>
            <person name="Mock T."/>
            <person name="Neilson J.A."/>
            <person name="Onodera N.T."/>
            <person name="Poole A.M."/>
            <person name="Pritham E.J."/>
            <person name="Richards T.A."/>
            <person name="Rocap G."/>
            <person name="Roy S.W."/>
            <person name="Sarai C."/>
            <person name="Schaack S."/>
            <person name="Shirato S."/>
            <person name="Slamovits C.H."/>
            <person name="Spencer D.F."/>
            <person name="Suzuki S."/>
            <person name="Worden A.Z."/>
            <person name="Zauner S."/>
            <person name="Barry K."/>
            <person name="Bell C."/>
            <person name="Bharti A.K."/>
            <person name="Crow J.A."/>
            <person name="Grimwood J."/>
            <person name="Kramer R."/>
            <person name="Lindquist E."/>
            <person name="Lucas S."/>
            <person name="Salamov A."/>
            <person name="McFadden G.I."/>
            <person name="Lane C.E."/>
            <person name="Keeling P.J."/>
            <person name="Gray M.W."/>
            <person name="Grigoriev I.V."/>
            <person name="Archibald J.M."/>
        </authorList>
    </citation>
    <scope>NUCLEOTIDE SEQUENCE</scope>
    <source>
        <strain evidence="6">CCMP2712</strain>
    </source>
</reference>
<dbReference type="SMART" id="SM00248">
    <property type="entry name" value="ANK"/>
    <property type="match status" value="4"/>
</dbReference>
<dbReference type="Pfam" id="PF12796">
    <property type="entry name" value="Ank_2"/>
    <property type="match status" value="1"/>
</dbReference>
<protein>
    <submittedName>
        <fullName evidence="4 5">Uncharacterized protein</fullName>
    </submittedName>
</protein>
<gene>
    <name evidence="4" type="ORF">GUITHDRAFT_67066</name>
</gene>
<feature type="repeat" description="ANK" evidence="3">
    <location>
        <begin position="22"/>
        <end position="54"/>
    </location>
</feature>
<reference evidence="4 6" key="1">
    <citation type="journal article" date="2012" name="Nature">
        <title>Algal genomes reveal evolutionary mosaicism and the fate of nucleomorphs.</title>
        <authorList>
            <consortium name="DOE Joint Genome Institute"/>
            <person name="Curtis B.A."/>
            <person name="Tanifuji G."/>
            <person name="Burki F."/>
            <person name="Gruber A."/>
            <person name="Irimia M."/>
            <person name="Maruyama S."/>
            <person name="Arias M.C."/>
            <person name="Ball S.G."/>
            <person name="Gile G.H."/>
            <person name="Hirakawa Y."/>
            <person name="Hopkins J.F."/>
            <person name="Kuo A."/>
            <person name="Rensing S.A."/>
            <person name="Schmutz J."/>
            <person name="Symeonidi A."/>
            <person name="Elias M."/>
            <person name="Eveleigh R.J."/>
            <person name="Herman E.K."/>
            <person name="Klute M.J."/>
            <person name="Nakayama T."/>
            <person name="Obornik M."/>
            <person name="Reyes-Prieto A."/>
            <person name="Armbrust E.V."/>
            <person name="Aves S.J."/>
            <person name="Beiko R.G."/>
            <person name="Coutinho P."/>
            <person name="Dacks J.B."/>
            <person name="Durnford D.G."/>
            <person name="Fast N.M."/>
            <person name="Green B.R."/>
            <person name="Grisdale C.J."/>
            <person name="Hempel F."/>
            <person name="Henrissat B."/>
            <person name="Hoppner M.P."/>
            <person name="Ishida K."/>
            <person name="Kim E."/>
            <person name="Koreny L."/>
            <person name="Kroth P.G."/>
            <person name="Liu Y."/>
            <person name="Malik S.B."/>
            <person name="Maier U.G."/>
            <person name="McRose D."/>
            <person name="Mock T."/>
            <person name="Neilson J.A."/>
            <person name="Onodera N.T."/>
            <person name="Poole A.M."/>
            <person name="Pritham E.J."/>
            <person name="Richards T.A."/>
            <person name="Rocap G."/>
            <person name="Roy S.W."/>
            <person name="Sarai C."/>
            <person name="Schaack S."/>
            <person name="Shirato S."/>
            <person name="Slamovits C.H."/>
            <person name="Spencer D.F."/>
            <person name="Suzuki S."/>
            <person name="Worden A.Z."/>
            <person name="Zauner S."/>
            <person name="Barry K."/>
            <person name="Bell C."/>
            <person name="Bharti A.K."/>
            <person name="Crow J.A."/>
            <person name="Grimwood J."/>
            <person name="Kramer R."/>
            <person name="Lindquist E."/>
            <person name="Lucas S."/>
            <person name="Salamov A."/>
            <person name="McFadden G.I."/>
            <person name="Lane C.E."/>
            <person name="Keeling P.J."/>
            <person name="Gray M.W."/>
            <person name="Grigoriev I.V."/>
            <person name="Archibald J.M."/>
        </authorList>
    </citation>
    <scope>NUCLEOTIDE SEQUENCE</scope>
    <source>
        <strain evidence="4 6">CCMP2712</strain>
    </source>
</reference>
<dbReference type="EMBL" id="JH992979">
    <property type="protein sequence ID" value="EKX50186.1"/>
    <property type="molecule type" value="Genomic_DNA"/>
</dbReference>
<dbReference type="GeneID" id="17307012"/>
<keyword evidence="6" id="KW-1185">Reference proteome</keyword>
<keyword evidence="1" id="KW-0677">Repeat</keyword>
<dbReference type="HOGENOM" id="CLU_000134_18_9_1"/>
<dbReference type="Pfam" id="PF00023">
    <property type="entry name" value="Ank"/>
    <property type="match status" value="1"/>
</dbReference>
<dbReference type="RefSeq" id="XP_005837166.1">
    <property type="nucleotide sequence ID" value="XM_005837109.1"/>
</dbReference>
<evidence type="ECO:0000256" key="3">
    <source>
        <dbReference type="PROSITE-ProRule" id="PRU00023"/>
    </source>
</evidence>
<dbReference type="AlphaFoldDB" id="L1JNM1"/>
<feature type="repeat" description="ANK" evidence="3">
    <location>
        <begin position="123"/>
        <end position="156"/>
    </location>
</feature>
<reference evidence="5" key="3">
    <citation type="submission" date="2015-06" db="UniProtKB">
        <authorList>
            <consortium name="EnsemblProtists"/>
        </authorList>
    </citation>
    <scope>IDENTIFICATION</scope>
</reference>
<dbReference type="InterPro" id="IPR002110">
    <property type="entry name" value="Ankyrin_rpt"/>
</dbReference>
<dbReference type="SUPFAM" id="SSF48403">
    <property type="entry name" value="Ankyrin repeat"/>
    <property type="match status" value="1"/>
</dbReference>
<dbReference type="PANTHER" id="PTHR24201">
    <property type="entry name" value="ANK_REP_REGION DOMAIN-CONTAINING PROTEIN"/>
    <property type="match status" value="1"/>
</dbReference>
<name>L1JNM1_GUITC</name>